<evidence type="ECO:0000256" key="1">
    <source>
        <dbReference type="SAM" id="MobiDB-lite"/>
    </source>
</evidence>
<comment type="caution">
    <text evidence="2">The sequence shown here is derived from an EMBL/GenBank/DDBJ whole genome shotgun (WGS) entry which is preliminary data.</text>
</comment>
<evidence type="ECO:0000313" key="3">
    <source>
        <dbReference type="Proteomes" id="UP000579531"/>
    </source>
</evidence>
<reference evidence="2 3" key="1">
    <citation type="submission" date="2020-08" db="EMBL/GenBank/DDBJ databases">
        <title>Sequencing the genomes of 1000 actinobacteria strains.</title>
        <authorList>
            <person name="Klenk H.-P."/>
        </authorList>
    </citation>
    <scope>NUCLEOTIDE SEQUENCE [LARGE SCALE GENOMIC DNA]</scope>
    <source>
        <strain evidence="2 3">DSM 40129</strain>
    </source>
</reference>
<dbReference type="EMBL" id="JACHLX010000001">
    <property type="protein sequence ID" value="MBB5814294.1"/>
    <property type="molecule type" value="Genomic_DNA"/>
</dbReference>
<dbReference type="Pfam" id="PF14013">
    <property type="entry name" value="MT0933_antitox"/>
    <property type="match status" value="1"/>
</dbReference>
<evidence type="ECO:0008006" key="4">
    <source>
        <dbReference type="Google" id="ProtNLM"/>
    </source>
</evidence>
<dbReference type="GeneID" id="93841755"/>
<dbReference type="Proteomes" id="UP000579531">
    <property type="component" value="Unassembled WGS sequence"/>
</dbReference>
<name>A0AA89QN03_STRCU</name>
<accession>A0AA89QN03</accession>
<evidence type="ECO:0000313" key="2">
    <source>
        <dbReference type="EMBL" id="MBB5814294.1"/>
    </source>
</evidence>
<proteinExistence type="predicted"/>
<protein>
    <recommendedName>
        <fullName evidence="4">Collagen triple helix repeat-containing protein</fullName>
    </recommendedName>
</protein>
<keyword evidence="3" id="KW-1185">Reference proteome</keyword>
<organism evidence="2 3">
    <name type="scientific">Streptomyces collinus</name>
    <dbReference type="NCBI Taxonomy" id="42684"/>
    <lineage>
        <taxon>Bacteria</taxon>
        <taxon>Bacillati</taxon>
        <taxon>Actinomycetota</taxon>
        <taxon>Actinomycetes</taxon>
        <taxon>Kitasatosporales</taxon>
        <taxon>Streptomycetaceae</taxon>
        <taxon>Streptomyces</taxon>
    </lineage>
</organism>
<gene>
    <name evidence="2" type="ORF">HNR72_005322</name>
</gene>
<feature type="compositionally biased region" description="Low complexity" evidence="1">
    <location>
        <begin position="85"/>
        <end position="95"/>
    </location>
</feature>
<sequence>MGLLHNVRAKLGLAKGKVSHFAQRHEDKIHHGLDKAAHAVDKRTKGKYSDRIQSGTGRAKGAMGRLAHQGESGPDGGGTTPPPGTGTMPPETGRTAPPRDPSGTTPPVTGRTAPPRDPSGTTPPVTGRTAPPRDPSGTTPPDDAPPPAS</sequence>
<dbReference type="InterPro" id="IPR028037">
    <property type="entry name" value="Antitoxin_Rv0909/MT0933"/>
</dbReference>
<dbReference type="RefSeq" id="WP_184850696.1">
    <property type="nucleotide sequence ID" value="NZ_BAABFE010000003.1"/>
</dbReference>
<feature type="region of interest" description="Disordered" evidence="1">
    <location>
        <begin position="26"/>
        <end position="149"/>
    </location>
</feature>
<feature type="compositionally biased region" description="Basic and acidic residues" evidence="1">
    <location>
        <begin position="26"/>
        <end position="50"/>
    </location>
</feature>
<dbReference type="AlphaFoldDB" id="A0AA89QN03"/>